<dbReference type="EMBL" id="NKQK01000023">
    <property type="protein sequence ID" value="PSR95134.1"/>
    <property type="molecule type" value="Genomic_DNA"/>
</dbReference>
<dbReference type="PROSITE" id="PS50157">
    <property type="entry name" value="ZINC_FINGER_C2H2_2"/>
    <property type="match status" value="1"/>
</dbReference>
<evidence type="ECO:0000313" key="12">
    <source>
        <dbReference type="EMBL" id="PSR95134.1"/>
    </source>
</evidence>
<dbReference type="OMA" id="NYNGTHM"/>
<organism evidence="12 13">
    <name type="scientific">Actinidia chinensis var. chinensis</name>
    <name type="common">Chinese soft-hair kiwi</name>
    <dbReference type="NCBI Taxonomy" id="1590841"/>
    <lineage>
        <taxon>Eukaryota</taxon>
        <taxon>Viridiplantae</taxon>
        <taxon>Streptophyta</taxon>
        <taxon>Embryophyta</taxon>
        <taxon>Tracheophyta</taxon>
        <taxon>Spermatophyta</taxon>
        <taxon>Magnoliopsida</taxon>
        <taxon>eudicotyledons</taxon>
        <taxon>Gunneridae</taxon>
        <taxon>Pentapetalae</taxon>
        <taxon>asterids</taxon>
        <taxon>Ericales</taxon>
        <taxon>Actinidiaceae</taxon>
        <taxon>Actinidia</taxon>
    </lineage>
</organism>
<dbReference type="Gene3D" id="3.30.160.60">
    <property type="entry name" value="Classic Zinc Finger"/>
    <property type="match status" value="1"/>
</dbReference>
<evidence type="ECO:0000256" key="1">
    <source>
        <dbReference type="ARBA" id="ARBA00004123"/>
    </source>
</evidence>
<keyword evidence="8" id="KW-0539">Nucleus</keyword>
<evidence type="ECO:0000256" key="8">
    <source>
        <dbReference type="ARBA" id="ARBA00023242"/>
    </source>
</evidence>
<evidence type="ECO:0000256" key="5">
    <source>
        <dbReference type="ARBA" id="ARBA00022833"/>
    </source>
</evidence>
<evidence type="ECO:0000259" key="11">
    <source>
        <dbReference type="PROSITE" id="PS50157"/>
    </source>
</evidence>
<dbReference type="AlphaFoldDB" id="A0A2R6PPY1"/>
<accession>A0A2R6PPY1</accession>
<keyword evidence="6" id="KW-0805">Transcription regulation</keyword>
<dbReference type="InterPro" id="IPR013087">
    <property type="entry name" value="Znf_C2H2_type"/>
</dbReference>
<evidence type="ECO:0000256" key="9">
    <source>
        <dbReference type="PROSITE-ProRule" id="PRU00042"/>
    </source>
</evidence>
<feature type="domain" description="C2H2-type" evidence="11">
    <location>
        <begin position="38"/>
        <end position="65"/>
    </location>
</feature>
<dbReference type="PANTHER" id="PTHR26374">
    <property type="entry name" value="ZINC FINGER PROTEIN ZAT5"/>
    <property type="match status" value="1"/>
</dbReference>
<evidence type="ECO:0000256" key="10">
    <source>
        <dbReference type="SAM" id="MobiDB-lite"/>
    </source>
</evidence>
<keyword evidence="13" id="KW-1185">Reference proteome</keyword>
<feature type="region of interest" description="Disordered" evidence="10">
    <location>
        <begin position="54"/>
        <end position="77"/>
    </location>
</feature>
<dbReference type="SMART" id="SM00355">
    <property type="entry name" value="ZnF_C2H2"/>
    <property type="match status" value="2"/>
</dbReference>
<dbReference type="SMR" id="A0A2R6PPY1"/>
<dbReference type="STRING" id="1590841.A0A2R6PPY1"/>
<dbReference type="PROSITE" id="PS00028">
    <property type="entry name" value="ZINC_FINGER_C2H2_1"/>
    <property type="match status" value="2"/>
</dbReference>
<keyword evidence="4 9" id="KW-0863">Zinc-finger</keyword>
<dbReference type="Proteomes" id="UP000241394">
    <property type="component" value="Chromosome LG23"/>
</dbReference>
<feature type="region of interest" description="Disordered" evidence="10">
    <location>
        <begin position="94"/>
        <end position="127"/>
    </location>
</feature>
<keyword evidence="3" id="KW-0677">Repeat</keyword>
<evidence type="ECO:0000256" key="3">
    <source>
        <dbReference type="ARBA" id="ARBA00022737"/>
    </source>
</evidence>
<dbReference type="OrthoDB" id="9411774at2759"/>
<evidence type="ECO:0000256" key="7">
    <source>
        <dbReference type="ARBA" id="ARBA00023163"/>
    </source>
</evidence>
<dbReference type="InParanoid" id="A0A2R6PPY1"/>
<name>A0A2R6PPY1_ACTCC</name>
<dbReference type="Gramene" id="PSR95134">
    <property type="protein sequence ID" value="PSR95134"/>
    <property type="gene ID" value="CEY00_Acc25889"/>
</dbReference>
<evidence type="ECO:0000256" key="6">
    <source>
        <dbReference type="ARBA" id="ARBA00023015"/>
    </source>
</evidence>
<dbReference type="GO" id="GO:0008270">
    <property type="term" value="F:zinc ion binding"/>
    <property type="evidence" value="ECO:0007669"/>
    <property type="project" value="UniProtKB-KW"/>
</dbReference>
<reference evidence="13" key="2">
    <citation type="journal article" date="2018" name="BMC Genomics">
        <title>A manually annotated Actinidia chinensis var. chinensis (kiwifruit) genome highlights the challenges associated with draft genomes and gene prediction in plants.</title>
        <authorList>
            <person name="Pilkington S.M."/>
            <person name="Crowhurst R."/>
            <person name="Hilario E."/>
            <person name="Nardozza S."/>
            <person name="Fraser L."/>
            <person name="Peng Y."/>
            <person name="Gunaseelan K."/>
            <person name="Simpson R."/>
            <person name="Tahir J."/>
            <person name="Deroles S.C."/>
            <person name="Templeton K."/>
            <person name="Luo Z."/>
            <person name="Davy M."/>
            <person name="Cheng C."/>
            <person name="McNeilage M."/>
            <person name="Scaglione D."/>
            <person name="Liu Y."/>
            <person name="Zhang Q."/>
            <person name="Datson P."/>
            <person name="De Silva N."/>
            <person name="Gardiner S.E."/>
            <person name="Bassett H."/>
            <person name="Chagne D."/>
            <person name="McCallum J."/>
            <person name="Dzierzon H."/>
            <person name="Deng C."/>
            <person name="Wang Y.Y."/>
            <person name="Barron L."/>
            <person name="Manako K."/>
            <person name="Bowen J."/>
            <person name="Foster T.M."/>
            <person name="Erridge Z.A."/>
            <person name="Tiffin H."/>
            <person name="Waite C.N."/>
            <person name="Davies K.M."/>
            <person name="Grierson E.P."/>
            <person name="Laing W.A."/>
            <person name="Kirk R."/>
            <person name="Chen X."/>
            <person name="Wood M."/>
            <person name="Montefiori M."/>
            <person name="Brummell D.A."/>
            <person name="Schwinn K.E."/>
            <person name="Catanach A."/>
            <person name="Fullerton C."/>
            <person name="Li D."/>
            <person name="Meiyalaghan S."/>
            <person name="Nieuwenhuizen N."/>
            <person name="Read N."/>
            <person name="Prakash R."/>
            <person name="Hunter D."/>
            <person name="Zhang H."/>
            <person name="McKenzie M."/>
            <person name="Knabel M."/>
            <person name="Harris A."/>
            <person name="Allan A.C."/>
            <person name="Gleave A."/>
            <person name="Chen A."/>
            <person name="Janssen B.J."/>
            <person name="Plunkett B."/>
            <person name="Ampomah-Dwamena C."/>
            <person name="Voogd C."/>
            <person name="Leif D."/>
            <person name="Lafferty D."/>
            <person name="Souleyre E.J.F."/>
            <person name="Varkonyi-Gasic E."/>
            <person name="Gambi F."/>
            <person name="Hanley J."/>
            <person name="Yao J.L."/>
            <person name="Cheung J."/>
            <person name="David K.M."/>
            <person name="Warren B."/>
            <person name="Marsh K."/>
            <person name="Snowden K.C."/>
            <person name="Lin-Wang K."/>
            <person name="Brian L."/>
            <person name="Martinez-Sanchez M."/>
            <person name="Wang M."/>
            <person name="Ileperuma N."/>
            <person name="Macnee N."/>
            <person name="Campin R."/>
            <person name="McAtee P."/>
            <person name="Drummond R.S.M."/>
            <person name="Espley R.V."/>
            <person name="Ireland H.S."/>
            <person name="Wu R."/>
            <person name="Atkinson R.G."/>
            <person name="Karunairetnam S."/>
            <person name="Bulley S."/>
            <person name="Chunkath S."/>
            <person name="Hanley Z."/>
            <person name="Storey R."/>
            <person name="Thrimawithana A.H."/>
            <person name="Thomson S."/>
            <person name="David C."/>
            <person name="Testolin R."/>
            <person name="Huang H."/>
            <person name="Hellens R.P."/>
            <person name="Schaffer R.J."/>
        </authorList>
    </citation>
    <scope>NUCLEOTIDE SEQUENCE [LARGE SCALE GENOMIC DNA]</scope>
    <source>
        <strain evidence="13">cv. Red5</strain>
    </source>
</reference>
<evidence type="ECO:0000256" key="2">
    <source>
        <dbReference type="ARBA" id="ARBA00022723"/>
    </source>
</evidence>
<dbReference type="GO" id="GO:0006950">
    <property type="term" value="P:response to stress"/>
    <property type="evidence" value="ECO:0007669"/>
    <property type="project" value="TreeGrafter"/>
</dbReference>
<proteinExistence type="predicted"/>
<keyword evidence="7" id="KW-0804">Transcription</keyword>
<dbReference type="InterPro" id="IPR036236">
    <property type="entry name" value="Znf_C2H2_sf"/>
</dbReference>
<evidence type="ECO:0000256" key="4">
    <source>
        <dbReference type="ARBA" id="ARBA00022771"/>
    </source>
</evidence>
<feature type="compositionally biased region" description="Low complexity" evidence="10">
    <location>
        <begin position="106"/>
        <end position="117"/>
    </location>
</feature>
<protein>
    <submittedName>
        <fullName evidence="12">Zinc finger protein</fullName>
    </submittedName>
</protein>
<comment type="caution">
    <text evidence="12">The sequence shown here is derived from an EMBL/GenBank/DDBJ whole genome shotgun (WGS) entry which is preliminary data.</text>
</comment>
<dbReference type="Pfam" id="PF13912">
    <property type="entry name" value="zf-C2H2_6"/>
    <property type="match status" value="2"/>
</dbReference>
<reference evidence="12 13" key="1">
    <citation type="submission" date="2017-07" db="EMBL/GenBank/DDBJ databases">
        <title>An improved, manually edited Actinidia chinensis var. chinensis (kiwifruit) genome highlights the challenges associated with draft genomes and gene prediction in plants.</title>
        <authorList>
            <person name="Pilkington S."/>
            <person name="Crowhurst R."/>
            <person name="Hilario E."/>
            <person name="Nardozza S."/>
            <person name="Fraser L."/>
            <person name="Peng Y."/>
            <person name="Gunaseelan K."/>
            <person name="Simpson R."/>
            <person name="Tahir J."/>
            <person name="Deroles S."/>
            <person name="Templeton K."/>
            <person name="Luo Z."/>
            <person name="Davy M."/>
            <person name="Cheng C."/>
            <person name="Mcneilage M."/>
            <person name="Scaglione D."/>
            <person name="Liu Y."/>
            <person name="Zhang Q."/>
            <person name="Datson P."/>
            <person name="De Silva N."/>
            <person name="Gardiner S."/>
            <person name="Bassett H."/>
            <person name="Chagne D."/>
            <person name="Mccallum J."/>
            <person name="Dzierzon H."/>
            <person name="Deng C."/>
            <person name="Wang Y.-Y."/>
            <person name="Barron N."/>
            <person name="Manako K."/>
            <person name="Bowen J."/>
            <person name="Foster T."/>
            <person name="Erridge Z."/>
            <person name="Tiffin H."/>
            <person name="Waite C."/>
            <person name="Davies K."/>
            <person name="Grierson E."/>
            <person name="Laing W."/>
            <person name="Kirk R."/>
            <person name="Chen X."/>
            <person name="Wood M."/>
            <person name="Montefiori M."/>
            <person name="Brummell D."/>
            <person name="Schwinn K."/>
            <person name="Catanach A."/>
            <person name="Fullerton C."/>
            <person name="Li D."/>
            <person name="Meiyalaghan S."/>
            <person name="Nieuwenhuizen N."/>
            <person name="Read N."/>
            <person name="Prakash R."/>
            <person name="Hunter D."/>
            <person name="Zhang H."/>
            <person name="Mckenzie M."/>
            <person name="Knabel M."/>
            <person name="Harris A."/>
            <person name="Allan A."/>
            <person name="Chen A."/>
            <person name="Janssen B."/>
            <person name="Plunkett B."/>
            <person name="Dwamena C."/>
            <person name="Voogd C."/>
            <person name="Leif D."/>
            <person name="Lafferty D."/>
            <person name="Souleyre E."/>
            <person name="Varkonyi-Gasic E."/>
            <person name="Gambi F."/>
            <person name="Hanley J."/>
            <person name="Yao J.-L."/>
            <person name="Cheung J."/>
            <person name="David K."/>
            <person name="Warren B."/>
            <person name="Marsh K."/>
            <person name="Snowden K."/>
            <person name="Lin-Wang K."/>
            <person name="Brian L."/>
            <person name="Martinez-Sanchez M."/>
            <person name="Wang M."/>
            <person name="Ileperuma N."/>
            <person name="Macnee N."/>
            <person name="Campin R."/>
            <person name="Mcatee P."/>
            <person name="Drummond R."/>
            <person name="Espley R."/>
            <person name="Ireland H."/>
            <person name="Wu R."/>
            <person name="Atkinson R."/>
            <person name="Karunairetnam S."/>
            <person name="Bulley S."/>
            <person name="Chunkath S."/>
            <person name="Hanley Z."/>
            <person name="Storey R."/>
            <person name="Thrimawithana A."/>
            <person name="Thomson S."/>
            <person name="David C."/>
            <person name="Testolin R."/>
        </authorList>
    </citation>
    <scope>NUCLEOTIDE SEQUENCE [LARGE SCALE GENOMIC DNA]</scope>
    <source>
        <strain evidence="13">cv. Red5</strain>
        <tissue evidence="12">Young leaf</tissue>
    </source>
</reference>
<dbReference type="PANTHER" id="PTHR26374:SF379">
    <property type="entry name" value="ZINC FINGER PROTEIN ZAT12"/>
    <property type="match status" value="1"/>
</dbReference>
<keyword evidence="2" id="KW-0479">Metal-binding</keyword>
<comment type="subcellular location">
    <subcellularLocation>
        <location evidence="1">Nucleus</location>
    </subcellularLocation>
</comment>
<sequence>MTMKRMREDGTVEALAMANCLMLLSKVGKSATSHDRVFACKICNREFSTFQALGGHRASHKKPRLGESDGSPAKPKRHECSICRLEFATGQALGGHMRRHKTATTSGGFKISKSSSGEVEEEEEEAGPVLKRSNSSKRVLCLDLKIAPWWIA</sequence>
<dbReference type="SUPFAM" id="SSF57667">
    <property type="entry name" value="beta-beta-alpha zinc fingers"/>
    <property type="match status" value="1"/>
</dbReference>
<evidence type="ECO:0000313" key="13">
    <source>
        <dbReference type="Proteomes" id="UP000241394"/>
    </source>
</evidence>
<dbReference type="GO" id="GO:0010200">
    <property type="term" value="P:response to chitin"/>
    <property type="evidence" value="ECO:0007669"/>
    <property type="project" value="TreeGrafter"/>
</dbReference>
<keyword evidence="5" id="KW-0862">Zinc</keyword>
<gene>
    <name evidence="12" type="ORF">CEY00_Acc25889</name>
</gene>
<dbReference type="GO" id="GO:0005634">
    <property type="term" value="C:nucleus"/>
    <property type="evidence" value="ECO:0007669"/>
    <property type="project" value="UniProtKB-SubCell"/>
</dbReference>